<keyword evidence="5" id="KW-0998">Cell outer membrane</keyword>
<evidence type="ECO:0000256" key="2">
    <source>
        <dbReference type="ARBA" id="ARBA00006275"/>
    </source>
</evidence>
<dbReference type="GO" id="GO:0009279">
    <property type="term" value="C:cell outer membrane"/>
    <property type="evidence" value="ECO:0007669"/>
    <property type="project" value="UniProtKB-SubCell"/>
</dbReference>
<organism evidence="8 9">
    <name type="scientific">Gaoshiqia sediminis</name>
    <dbReference type="NCBI Taxonomy" id="2986998"/>
    <lineage>
        <taxon>Bacteria</taxon>
        <taxon>Pseudomonadati</taxon>
        <taxon>Bacteroidota</taxon>
        <taxon>Bacteroidia</taxon>
        <taxon>Marinilabiliales</taxon>
        <taxon>Prolixibacteraceae</taxon>
        <taxon>Gaoshiqia</taxon>
    </lineage>
</organism>
<proteinExistence type="inferred from homology"/>
<dbReference type="InterPro" id="IPR011990">
    <property type="entry name" value="TPR-like_helical_dom_sf"/>
</dbReference>
<dbReference type="Pfam" id="PF07980">
    <property type="entry name" value="SusD_RagB"/>
    <property type="match status" value="1"/>
</dbReference>
<sequence length="578" mass="66380">MKKISNNISAWILIIASGLLFSCSDSFLEMAPKSIVSSDQLLTLENAESMVISAYAELGNDHYTAPNSLWPYADITSGDSYKGGGGTGDIWEFNFMELFAFNTTDNPLVDQKWYRLYVGIGRANEALKVVNQLSAEEYPQKLARQAEMRFLRAHHYFILKTMFKYMPWIDETIEGNAYNEVSNREFSDQELWDKIAAEFQFAADNLPETQNDKGRPGKYAALAYLAKTKLYQAYEQNEQHSVTNISASKLQEVVNLVDEVIASGQYSLFADFGYNFLQTHDEGSTESVFSIQRSIEDGTPKGRLDWGNALNYPMNPEYGCCWFHIPSQNLVNSFKTDAAGLPQFDTFNNSDVLEGDDFQENTFDARLNHTVAIPGHPWKYDPDFIYQKDWARATQIYGHFSSLKENQHYACACFEKVPPFMASSKNTDIIRFADVLLWKAEALIELGREDEALPIINDVRQRAINSTAMLMDKDGNPVSNYGMDTYKPGENCTWNQDFARQALRWERRLELAMEGIRFYDLVRWGIAFEYINNYFTEESVKREYLKDGQFTKGKHEYFAIPQNQIDFSKGLYQQNYGW</sequence>
<evidence type="ECO:0000256" key="1">
    <source>
        <dbReference type="ARBA" id="ARBA00004442"/>
    </source>
</evidence>
<keyword evidence="4" id="KW-0472">Membrane</keyword>
<comment type="subcellular location">
    <subcellularLocation>
        <location evidence="1">Cell outer membrane</location>
    </subcellularLocation>
</comment>
<dbReference type="SUPFAM" id="SSF48452">
    <property type="entry name" value="TPR-like"/>
    <property type="match status" value="1"/>
</dbReference>
<dbReference type="Proteomes" id="UP001163821">
    <property type="component" value="Unassembled WGS sequence"/>
</dbReference>
<evidence type="ECO:0000256" key="5">
    <source>
        <dbReference type="ARBA" id="ARBA00023237"/>
    </source>
</evidence>
<evidence type="ECO:0000256" key="3">
    <source>
        <dbReference type="ARBA" id="ARBA00022729"/>
    </source>
</evidence>
<evidence type="ECO:0000256" key="4">
    <source>
        <dbReference type="ARBA" id="ARBA00023136"/>
    </source>
</evidence>
<dbReference type="InterPro" id="IPR012944">
    <property type="entry name" value="SusD_RagB_dom"/>
</dbReference>
<dbReference type="PROSITE" id="PS51257">
    <property type="entry name" value="PROKAR_LIPOPROTEIN"/>
    <property type="match status" value="1"/>
</dbReference>
<dbReference type="Pfam" id="PF14322">
    <property type="entry name" value="SusD-like_3"/>
    <property type="match status" value="1"/>
</dbReference>
<dbReference type="InterPro" id="IPR033985">
    <property type="entry name" value="SusD-like_N"/>
</dbReference>
<evidence type="ECO:0000313" key="8">
    <source>
        <dbReference type="EMBL" id="MCW0483093.1"/>
    </source>
</evidence>
<comment type="caution">
    <text evidence="8">The sequence shown here is derived from an EMBL/GenBank/DDBJ whole genome shotgun (WGS) entry which is preliminary data.</text>
</comment>
<feature type="domain" description="RagB/SusD" evidence="6">
    <location>
        <begin position="309"/>
        <end position="578"/>
    </location>
</feature>
<evidence type="ECO:0000313" key="9">
    <source>
        <dbReference type="Proteomes" id="UP001163821"/>
    </source>
</evidence>
<gene>
    <name evidence="8" type="ORF">N2K84_10155</name>
</gene>
<protein>
    <submittedName>
        <fullName evidence="8">RagB/SusD family nutrient uptake outer membrane protein</fullName>
    </submittedName>
</protein>
<reference evidence="8" key="1">
    <citation type="submission" date="2022-10" db="EMBL/GenBank/DDBJ databases">
        <title>Gaoshiqiia sediminis gen. nov., sp. nov., isolated from coastal sediment.</title>
        <authorList>
            <person name="Yu W.X."/>
            <person name="Mu D.S."/>
            <person name="Du J.Z."/>
            <person name="Liang Y.Q."/>
        </authorList>
    </citation>
    <scope>NUCLEOTIDE SEQUENCE</scope>
    <source>
        <strain evidence="8">A06</strain>
    </source>
</reference>
<dbReference type="Gene3D" id="1.25.40.390">
    <property type="match status" value="1"/>
</dbReference>
<dbReference type="RefSeq" id="WP_282591695.1">
    <property type="nucleotide sequence ID" value="NZ_JAPAAF010000012.1"/>
</dbReference>
<evidence type="ECO:0000259" key="6">
    <source>
        <dbReference type="Pfam" id="PF07980"/>
    </source>
</evidence>
<keyword evidence="3" id="KW-0732">Signal</keyword>
<feature type="domain" description="SusD-like N-terminal" evidence="7">
    <location>
        <begin position="107"/>
        <end position="229"/>
    </location>
</feature>
<keyword evidence="9" id="KW-1185">Reference proteome</keyword>
<dbReference type="AlphaFoldDB" id="A0AA42C5Q1"/>
<comment type="similarity">
    <text evidence="2">Belongs to the SusD family.</text>
</comment>
<evidence type="ECO:0000259" key="7">
    <source>
        <dbReference type="Pfam" id="PF14322"/>
    </source>
</evidence>
<dbReference type="EMBL" id="JAPAAF010000012">
    <property type="protein sequence ID" value="MCW0483093.1"/>
    <property type="molecule type" value="Genomic_DNA"/>
</dbReference>
<name>A0AA42C5Q1_9BACT</name>
<accession>A0AA42C5Q1</accession>